<dbReference type="FunFam" id="3.40.50.300:FF:000111">
    <property type="entry name" value="DEAD-box ATP-dependent RNA helicase"/>
    <property type="match status" value="1"/>
</dbReference>
<dbReference type="OrthoDB" id="10265785at2759"/>
<proteinExistence type="inferred from homology"/>
<dbReference type="GO" id="GO:0016787">
    <property type="term" value="F:hydrolase activity"/>
    <property type="evidence" value="ECO:0007669"/>
    <property type="project" value="UniProtKB-KW"/>
</dbReference>
<dbReference type="EMBL" id="RRYP01003173">
    <property type="protein sequence ID" value="TNV84070.1"/>
    <property type="molecule type" value="Genomic_DNA"/>
</dbReference>
<gene>
    <name evidence="14" type="ORF">FGO68_gene15917</name>
</gene>
<dbReference type="EC" id="3.6.4.13" evidence="2"/>
<dbReference type="SMART" id="SM00490">
    <property type="entry name" value="HELICc"/>
    <property type="match status" value="1"/>
</dbReference>
<dbReference type="SMART" id="SM00487">
    <property type="entry name" value="DEXDc"/>
    <property type="match status" value="1"/>
</dbReference>
<sequence>MQEFPEPEYDYDEENKDEVGATADKQRIATGGLAQTTTSFKDMLLKPELNRAITDCGFEHPSEVQQECIPNAMMGVDILCQAKSGMGKTAVFVLTTLQQLPENPKPVSAMILCHNRELAFQINKEFIRFLKNMPDIRTEVIFGGVPIQEHITLLKGLKKPHIIVGTPGRVLALVKKGDLDFSNLQIFVLDECDKMLEEVDMRSDVQQIFKATPPKKQVMMFSATMTDDVKNICRKFMRNPFEIFIDNQSKLTLHGLKQYYIKLEEKQKIMKLTDLLDALQFNQVIIFVDTVDRAMTLDQVLRKDNFPSISIHRSLSQEERIKRYTDFKDFKHRILVSTDIFGRGIDIERVNVVFNYDMPKDSDSYLHRVGRAGRFGTKGLAITFVSGQEDLSTLDQIQKRFEVKIEELPTVIDVSTYMNN</sequence>
<feature type="region of interest" description="Disordered" evidence="10">
    <location>
        <begin position="1"/>
        <end position="24"/>
    </location>
</feature>
<feature type="short sequence motif" description="Q motif" evidence="9">
    <location>
        <begin position="38"/>
        <end position="66"/>
    </location>
</feature>
<evidence type="ECO:0000259" key="12">
    <source>
        <dbReference type="PROSITE" id="PS51194"/>
    </source>
</evidence>
<feature type="domain" description="DEAD-box RNA helicase Q" evidence="13">
    <location>
        <begin position="38"/>
        <end position="66"/>
    </location>
</feature>
<dbReference type="CDD" id="cd17950">
    <property type="entry name" value="DEADc_DDX39"/>
    <property type="match status" value="1"/>
</dbReference>
<evidence type="ECO:0000256" key="9">
    <source>
        <dbReference type="PROSITE-ProRule" id="PRU00552"/>
    </source>
</evidence>
<evidence type="ECO:0000256" key="8">
    <source>
        <dbReference type="ARBA" id="ARBA00038213"/>
    </source>
</evidence>
<protein>
    <recommendedName>
        <fullName evidence="2">RNA helicase</fullName>
        <ecNumber evidence="2">3.6.4.13</ecNumber>
    </recommendedName>
</protein>
<feature type="compositionally biased region" description="Acidic residues" evidence="10">
    <location>
        <begin position="1"/>
        <end position="16"/>
    </location>
</feature>
<keyword evidence="15" id="KW-1185">Reference proteome</keyword>
<evidence type="ECO:0000313" key="15">
    <source>
        <dbReference type="Proteomes" id="UP000785679"/>
    </source>
</evidence>
<name>A0A8J8P1B4_HALGN</name>
<comment type="caution">
    <text evidence="14">The sequence shown here is derived from an EMBL/GenBank/DDBJ whole genome shotgun (WGS) entry which is preliminary data.</text>
</comment>
<dbReference type="Gene3D" id="3.40.50.300">
    <property type="entry name" value="P-loop containing nucleotide triphosphate hydrolases"/>
    <property type="match status" value="2"/>
</dbReference>
<dbReference type="SUPFAM" id="SSF52540">
    <property type="entry name" value="P-loop containing nucleoside triphosphate hydrolases"/>
    <property type="match status" value="1"/>
</dbReference>
<comment type="similarity">
    <text evidence="8">Belongs to the DEAD box helicase family. DECD subfamily.</text>
</comment>
<evidence type="ECO:0000256" key="2">
    <source>
        <dbReference type="ARBA" id="ARBA00012552"/>
    </source>
</evidence>
<dbReference type="Proteomes" id="UP000785679">
    <property type="component" value="Unassembled WGS sequence"/>
</dbReference>
<feature type="domain" description="Helicase ATP-binding" evidence="11">
    <location>
        <begin position="69"/>
        <end position="243"/>
    </location>
</feature>
<reference evidence="14" key="1">
    <citation type="submission" date="2019-06" db="EMBL/GenBank/DDBJ databases">
        <authorList>
            <person name="Zheng W."/>
        </authorList>
    </citation>
    <scope>NUCLEOTIDE SEQUENCE</scope>
    <source>
        <strain evidence="14">QDHG01</strain>
    </source>
</reference>
<keyword evidence="5" id="KW-0347">Helicase</keyword>
<keyword evidence="4" id="KW-0378">Hydrolase</keyword>
<keyword evidence="7" id="KW-0539">Nucleus</keyword>
<dbReference type="InterPro" id="IPR014001">
    <property type="entry name" value="Helicase_ATP-bd"/>
</dbReference>
<dbReference type="InterPro" id="IPR027417">
    <property type="entry name" value="P-loop_NTPase"/>
</dbReference>
<accession>A0A8J8P1B4</accession>
<dbReference type="PROSITE" id="PS51195">
    <property type="entry name" value="Q_MOTIF"/>
    <property type="match status" value="1"/>
</dbReference>
<dbReference type="Pfam" id="PF00270">
    <property type="entry name" value="DEAD"/>
    <property type="match status" value="1"/>
</dbReference>
<dbReference type="CDD" id="cd18787">
    <property type="entry name" value="SF2_C_DEAD"/>
    <property type="match status" value="1"/>
</dbReference>
<evidence type="ECO:0000256" key="3">
    <source>
        <dbReference type="ARBA" id="ARBA00022741"/>
    </source>
</evidence>
<dbReference type="GO" id="GO:0003676">
    <property type="term" value="F:nucleic acid binding"/>
    <property type="evidence" value="ECO:0007669"/>
    <property type="project" value="InterPro"/>
</dbReference>
<evidence type="ECO:0000313" key="14">
    <source>
        <dbReference type="EMBL" id="TNV84070.1"/>
    </source>
</evidence>
<feature type="domain" description="Helicase C-terminal" evidence="12">
    <location>
        <begin position="255"/>
        <end position="416"/>
    </location>
</feature>
<dbReference type="PANTHER" id="PTHR47958">
    <property type="entry name" value="ATP-DEPENDENT RNA HELICASE DBP3"/>
    <property type="match status" value="1"/>
</dbReference>
<organism evidence="14 15">
    <name type="scientific">Halteria grandinella</name>
    <dbReference type="NCBI Taxonomy" id="5974"/>
    <lineage>
        <taxon>Eukaryota</taxon>
        <taxon>Sar</taxon>
        <taxon>Alveolata</taxon>
        <taxon>Ciliophora</taxon>
        <taxon>Intramacronucleata</taxon>
        <taxon>Spirotrichea</taxon>
        <taxon>Stichotrichia</taxon>
        <taxon>Sporadotrichida</taxon>
        <taxon>Halteriidae</taxon>
        <taxon>Halteria</taxon>
    </lineage>
</organism>
<keyword evidence="3" id="KW-0547">Nucleotide-binding</keyword>
<dbReference type="InterPro" id="IPR014014">
    <property type="entry name" value="RNA_helicase_DEAD_Q_motif"/>
</dbReference>
<dbReference type="AlphaFoldDB" id="A0A8J8P1B4"/>
<evidence type="ECO:0000256" key="10">
    <source>
        <dbReference type="SAM" id="MobiDB-lite"/>
    </source>
</evidence>
<dbReference type="GO" id="GO:0005634">
    <property type="term" value="C:nucleus"/>
    <property type="evidence" value="ECO:0007669"/>
    <property type="project" value="UniProtKB-SubCell"/>
</dbReference>
<dbReference type="PROSITE" id="PS51192">
    <property type="entry name" value="HELICASE_ATP_BIND_1"/>
    <property type="match status" value="1"/>
</dbReference>
<dbReference type="InterPro" id="IPR011545">
    <property type="entry name" value="DEAD/DEAH_box_helicase_dom"/>
</dbReference>
<evidence type="ECO:0000259" key="11">
    <source>
        <dbReference type="PROSITE" id="PS51192"/>
    </source>
</evidence>
<evidence type="ECO:0000259" key="13">
    <source>
        <dbReference type="PROSITE" id="PS51195"/>
    </source>
</evidence>
<evidence type="ECO:0000256" key="5">
    <source>
        <dbReference type="ARBA" id="ARBA00022806"/>
    </source>
</evidence>
<evidence type="ECO:0000256" key="4">
    <source>
        <dbReference type="ARBA" id="ARBA00022801"/>
    </source>
</evidence>
<evidence type="ECO:0000256" key="1">
    <source>
        <dbReference type="ARBA" id="ARBA00004123"/>
    </source>
</evidence>
<comment type="subcellular location">
    <subcellularLocation>
        <location evidence="1">Nucleus</location>
    </subcellularLocation>
</comment>
<dbReference type="GO" id="GO:0005524">
    <property type="term" value="F:ATP binding"/>
    <property type="evidence" value="ECO:0007669"/>
    <property type="project" value="UniProtKB-KW"/>
</dbReference>
<dbReference type="GO" id="GO:0003724">
    <property type="term" value="F:RNA helicase activity"/>
    <property type="evidence" value="ECO:0007669"/>
    <property type="project" value="UniProtKB-EC"/>
</dbReference>
<dbReference type="Pfam" id="PF00271">
    <property type="entry name" value="Helicase_C"/>
    <property type="match status" value="1"/>
</dbReference>
<keyword evidence="6" id="KW-0067">ATP-binding</keyword>
<evidence type="ECO:0000256" key="6">
    <source>
        <dbReference type="ARBA" id="ARBA00022840"/>
    </source>
</evidence>
<dbReference type="PROSITE" id="PS51194">
    <property type="entry name" value="HELICASE_CTER"/>
    <property type="match status" value="1"/>
</dbReference>
<evidence type="ECO:0000256" key="7">
    <source>
        <dbReference type="ARBA" id="ARBA00023242"/>
    </source>
</evidence>
<dbReference type="InterPro" id="IPR001650">
    <property type="entry name" value="Helicase_C-like"/>
</dbReference>